<dbReference type="RefSeq" id="WP_124772315.1">
    <property type="nucleotide sequence ID" value="NZ_JBEZFR010000030.1"/>
</dbReference>
<reference evidence="1 2" key="1">
    <citation type="submission" date="2018-05" db="EMBL/GenBank/DDBJ databases">
        <title>Micromonospora from Atacama Desert.</title>
        <authorList>
            <person name="Carro L."/>
            <person name="Goodfellow M."/>
            <person name="Klenk H.-P."/>
        </authorList>
    </citation>
    <scope>NUCLEOTIDE SEQUENCE [LARGE SCALE GENOMIC DNA]</scope>
    <source>
        <strain evidence="1 2">LB39</strain>
    </source>
</reference>
<protein>
    <submittedName>
        <fullName evidence="1">Uncharacterized protein</fullName>
    </submittedName>
</protein>
<name>A0A3N9WTK6_9ACTN</name>
<gene>
    <name evidence="1" type="ORF">DLJ59_10540</name>
</gene>
<keyword evidence="2" id="KW-1185">Reference proteome</keyword>
<comment type="caution">
    <text evidence="1">The sequence shown here is derived from an EMBL/GenBank/DDBJ whole genome shotgun (WGS) entry which is preliminary data.</text>
</comment>
<dbReference type="AlphaFoldDB" id="A0A3N9WTK6"/>
<evidence type="ECO:0000313" key="2">
    <source>
        <dbReference type="Proteomes" id="UP000282312"/>
    </source>
</evidence>
<dbReference type="Proteomes" id="UP000282312">
    <property type="component" value="Unassembled WGS sequence"/>
</dbReference>
<dbReference type="OrthoDB" id="3371909at2"/>
<dbReference type="EMBL" id="QGSZ01000178">
    <property type="protein sequence ID" value="RQX04146.1"/>
    <property type="molecule type" value="Genomic_DNA"/>
</dbReference>
<evidence type="ECO:0000313" key="1">
    <source>
        <dbReference type="EMBL" id="RQX04146.1"/>
    </source>
</evidence>
<sequence>MTVSETATEAPAASAIWSVEQVTAELRETYLAVAAAAVLLERTGAGCAHPAIRLARRSGEDALDLAGDAERQLSDGVHLLRADAGHQDRATIGGLIEVLDTVRDQLSVAATRIGQLPARISTAGQQLLDTDQHEPTTDPTTETAAGQWHRAADQLGLMTESLSSAVAALTSYTGGLSGAEAATD</sequence>
<proteinExistence type="predicted"/>
<organism evidence="1 2">
    <name type="scientific">Micromonospora inaquosa</name>
    <dbReference type="NCBI Taxonomy" id="2203716"/>
    <lineage>
        <taxon>Bacteria</taxon>
        <taxon>Bacillati</taxon>
        <taxon>Actinomycetota</taxon>
        <taxon>Actinomycetes</taxon>
        <taxon>Micromonosporales</taxon>
        <taxon>Micromonosporaceae</taxon>
        <taxon>Micromonospora</taxon>
    </lineage>
</organism>
<accession>A0A3N9WTK6</accession>